<comment type="caution">
    <text evidence="4">The sequence shown here is derived from an EMBL/GenBank/DDBJ whole genome shotgun (WGS) entry which is preliminary data.</text>
</comment>
<name>X1P2U3_9ZZZZ</name>
<evidence type="ECO:0000256" key="2">
    <source>
        <dbReference type="ARBA" id="ARBA00022840"/>
    </source>
</evidence>
<gene>
    <name evidence="4" type="ORF">S06H3_29962</name>
</gene>
<dbReference type="GO" id="GO:0005524">
    <property type="term" value="F:ATP binding"/>
    <property type="evidence" value="ECO:0007669"/>
    <property type="project" value="UniProtKB-KW"/>
</dbReference>
<accession>X1P2U3</accession>
<dbReference type="SUPFAM" id="SSF52540">
    <property type="entry name" value="P-loop containing nucleoside triphosphate hydrolases"/>
    <property type="match status" value="1"/>
</dbReference>
<reference evidence="4" key="1">
    <citation type="journal article" date="2014" name="Front. Microbiol.">
        <title>High frequency of phylogenetically diverse reductive dehalogenase-homologous genes in deep subseafloor sedimentary metagenomes.</title>
        <authorList>
            <person name="Kawai M."/>
            <person name="Futagami T."/>
            <person name="Toyoda A."/>
            <person name="Takaki Y."/>
            <person name="Nishi S."/>
            <person name="Hori S."/>
            <person name="Arai W."/>
            <person name="Tsubouchi T."/>
            <person name="Morono Y."/>
            <person name="Uchiyama I."/>
            <person name="Ito T."/>
            <person name="Fujiyama A."/>
            <person name="Inagaki F."/>
            <person name="Takami H."/>
        </authorList>
    </citation>
    <scope>NUCLEOTIDE SEQUENCE</scope>
    <source>
        <strain evidence="4">Expedition CK06-06</strain>
    </source>
</reference>
<sequence length="48" mass="5385">LERRFQPIFIGEPSVEATVEMLRGLRPKYEAHHKIKISDVAPAVNAIG</sequence>
<evidence type="ECO:0000259" key="3">
    <source>
        <dbReference type="Pfam" id="PF17871"/>
    </source>
</evidence>
<dbReference type="Gene3D" id="1.10.8.60">
    <property type="match status" value="1"/>
</dbReference>
<dbReference type="Pfam" id="PF17871">
    <property type="entry name" value="AAA_lid_9"/>
    <property type="match status" value="1"/>
</dbReference>
<dbReference type="InterPro" id="IPR041546">
    <property type="entry name" value="ClpA/ClpB_AAA_lid"/>
</dbReference>
<protein>
    <recommendedName>
        <fullName evidence="3">ClpA/ClpB AAA lid domain-containing protein</fullName>
    </recommendedName>
</protein>
<keyword evidence="1" id="KW-0547">Nucleotide-binding</keyword>
<proteinExistence type="predicted"/>
<feature type="domain" description="ClpA/ClpB AAA lid" evidence="3">
    <location>
        <begin position="14"/>
        <end position="41"/>
    </location>
</feature>
<feature type="non-terminal residue" evidence="4">
    <location>
        <position position="1"/>
    </location>
</feature>
<evidence type="ECO:0000313" key="4">
    <source>
        <dbReference type="EMBL" id="GAI25229.1"/>
    </source>
</evidence>
<organism evidence="4">
    <name type="scientific">marine sediment metagenome</name>
    <dbReference type="NCBI Taxonomy" id="412755"/>
    <lineage>
        <taxon>unclassified sequences</taxon>
        <taxon>metagenomes</taxon>
        <taxon>ecological metagenomes</taxon>
    </lineage>
</organism>
<dbReference type="AlphaFoldDB" id="X1P2U3"/>
<evidence type="ECO:0000256" key="1">
    <source>
        <dbReference type="ARBA" id="ARBA00022741"/>
    </source>
</evidence>
<keyword evidence="2" id="KW-0067">ATP-binding</keyword>
<dbReference type="InterPro" id="IPR027417">
    <property type="entry name" value="P-loop_NTPase"/>
</dbReference>
<dbReference type="EMBL" id="BARV01017608">
    <property type="protein sequence ID" value="GAI25229.1"/>
    <property type="molecule type" value="Genomic_DNA"/>
</dbReference>